<dbReference type="InterPro" id="IPR046532">
    <property type="entry name" value="DUF6597"/>
</dbReference>
<sequence length="265" mass="30295">MVKSKVIFEDEEQVEIKYPCFELKDIVEYYFEICTPNNSITPFSLVALPNANILVSIYISDSSQTFKVHREHGIIDTSGDKISGSLTEAITVIHAPGTHEFSIKFKPGVLYSCLSKDISTLVDNHLSLQKYLNQKVIDELKLQSSFAERVQFVENWILSNMKIFSSDFKLNTVIKTIYYINTNRNYKLNTVSKEVGVSNPTLNRYFKEVLGISPKQCFKALRFKTALKNYRANGSYDLYDELGYTDFSHFVKEAKNLANTTPSEL</sequence>
<dbReference type="AlphaFoldDB" id="A0A0F5IV39"/>
<dbReference type="GO" id="GO:0043565">
    <property type="term" value="F:sequence-specific DNA binding"/>
    <property type="evidence" value="ECO:0007669"/>
    <property type="project" value="InterPro"/>
</dbReference>
<keyword evidence="3" id="KW-1185">Reference proteome</keyword>
<dbReference type="InterPro" id="IPR018060">
    <property type="entry name" value="HTH_AraC"/>
</dbReference>
<proteinExistence type="predicted"/>
<dbReference type="RefSeq" id="WP_028729011.1">
    <property type="nucleotide sequence ID" value="NZ_KE386763.1"/>
</dbReference>
<gene>
    <name evidence="2" type="ORF">HMPREF1536_04498</name>
</gene>
<comment type="caution">
    <text evidence="2">The sequence shown here is derived from an EMBL/GenBank/DDBJ whole genome shotgun (WGS) entry which is preliminary data.</text>
</comment>
<dbReference type="Proteomes" id="UP000033035">
    <property type="component" value="Unassembled WGS sequence"/>
</dbReference>
<organism evidence="2 3">
    <name type="scientific">Parabacteroides gordonii MS-1 = DSM 23371</name>
    <dbReference type="NCBI Taxonomy" id="1203610"/>
    <lineage>
        <taxon>Bacteria</taxon>
        <taxon>Pseudomonadati</taxon>
        <taxon>Bacteroidota</taxon>
        <taxon>Bacteroidia</taxon>
        <taxon>Bacteroidales</taxon>
        <taxon>Tannerellaceae</taxon>
        <taxon>Parabacteroides</taxon>
    </lineage>
</organism>
<evidence type="ECO:0000313" key="3">
    <source>
        <dbReference type="Proteomes" id="UP000033035"/>
    </source>
</evidence>
<protein>
    <recommendedName>
        <fullName evidence="1">HTH araC/xylS-type domain-containing protein</fullName>
    </recommendedName>
</protein>
<evidence type="ECO:0000259" key="1">
    <source>
        <dbReference type="PROSITE" id="PS01124"/>
    </source>
</evidence>
<dbReference type="EMBL" id="AQHW01000025">
    <property type="protein sequence ID" value="KKB49434.1"/>
    <property type="molecule type" value="Genomic_DNA"/>
</dbReference>
<name>A0A0F5IV39_9BACT</name>
<accession>A0A0F5IV39</accession>
<evidence type="ECO:0000313" key="2">
    <source>
        <dbReference type="EMBL" id="KKB49434.1"/>
    </source>
</evidence>
<dbReference type="STRING" id="1203610.HMPREF1536_04498"/>
<dbReference type="PATRIC" id="fig|1203610.3.peg.4585"/>
<feature type="domain" description="HTH araC/xylS-type" evidence="1">
    <location>
        <begin position="172"/>
        <end position="265"/>
    </location>
</feature>
<dbReference type="PROSITE" id="PS01124">
    <property type="entry name" value="HTH_ARAC_FAMILY_2"/>
    <property type="match status" value="1"/>
</dbReference>
<dbReference type="HOGENOM" id="CLU_1048281_0_0_10"/>
<dbReference type="Pfam" id="PF12833">
    <property type="entry name" value="HTH_18"/>
    <property type="match status" value="1"/>
</dbReference>
<dbReference type="Gene3D" id="1.10.10.60">
    <property type="entry name" value="Homeodomain-like"/>
    <property type="match status" value="1"/>
</dbReference>
<dbReference type="Pfam" id="PF20240">
    <property type="entry name" value="DUF6597"/>
    <property type="match status" value="1"/>
</dbReference>
<reference evidence="2 3" key="1">
    <citation type="submission" date="2013-04" db="EMBL/GenBank/DDBJ databases">
        <title>The Genome Sequence of Parabacteroides gordonii DSM 23371.</title>
        <authorList>
            <consortium name="The Broad Institute Genomics Platform"/>
            <person name="Earl A."/>
            <person name="Ward D."/>
            <person name="Feldgarden M."/>
            <person name="Gevers D."/>
            <person name="Martens E."/>
            <person name="Sakamoto M."/>
            <person name="Benno Y."/>
            <person name="Suzuki N."/>
            <person name="Matsunaga N."/>
            <person name="Koshihara K."/>
            <person name="Seki M."/>
            <person name="Komiya H."/>
            <person name="Walker B."/>
            <person name="Young S."/>
            <person name="Zeng Q."/>
            <person name="Gargeya S."/>
            <person name="Fitzgerald M."/>
            <person name="Haas B."/>
            <person name="Abouelleil A."/>
            <person name="Allen A.W."/>
            <person name="Alvarado L."/>
            <person name="Arachchi H.M."/>
            <person name="Berlin A.M."/>
            <person name="Chapman S.B."/>
            <person name="Gainer-Dewar J."/>
            <person name="Goldberg J."/>
            <person name="Griggs A."/>
            <person name="Gujja S."/>
            <person name="Hansen M."/>
            <person name="Howarth C."/>
            <person name="Imamovic A."/>
            <person name="Ireland A."/>
            <person name="Larimer J."/>
            <person name="McCowan C."/>
            <person name="Murphy C."/>
            <person name="Pearson M."/>
            <person name="Poon T.W."/>
            <person name="Priest M."/>
            <person name="Roberts A."/>
            <person name="Saif S."/>
            <person name="Shea T."/>
            <person name="Sisk P."/>
            <person name="Sykes S."/>
            <person name="Wortman J."/>
            <person name="Nusbaum C."/>
            <person name="Birren B."/>
        </authorList>
    </citation>
    <scope>NUCLEOTIDE SEQUENCE [LARGE SCALE GENOMIC DNA]</scope>
    <source>
        <strain evidence="2 3">MS-1</strain>
    </source>
</reference>
<dbReference type="GO" id="GO:0003700">
    <property type="term" value="F:DNA-binding transcription factor activity"/>
    <property type="evidence" value="ECO:0007669"/>
    <property type="project" value="InterPro"/>
</dbReference>